<evidence type="ECO:0000256" key="9">
    <source>
        <dbReference type="ARBA" id="ARBA00022833"/>
    </source>
</evidence>
<evidence type="ECO:0000256" key="5">
    <source>
        <dbReference type="ARBA" id="ARBA00022670"/>
    </source>
</evidence>
<dbReference type="InterPro" id="IPR044537">
    <property type="entry name" value="Rip2-like"/>
</dbReference>
<feature type="transmembrane region" description="Helical" evidence="13">
    <location>
        <begin position="198"/>
        <end position="222"/>
    </location>
</feature>
<dbReference type="PANTHER" id="PTHR35864:SF1">
    <property type="entry name" value="ZINC METALLOPROTEASE YWHC-RELATED"/>
    <property type="match status" value="1"/>
</dbReference>
<evidence type="ECO:0000256" key="10">
    <source>
        <dbReference type="ARBA" id="ARBA00022989"/>
    </source>
</evidence>
<gene>
    <name evidence="15" type="ORF">UW49_C0007G0010</name>
</gene>
<comment type="similarity">
    <text evidence="3">Belongs to the peptidase M50B family.</text>
</comment>
<keyword evidence="6 13" id="KW-0812">Transmembrane</keyword>
<name>A0A0G1ID45_9BACT</name>
<feature type="transmembrane region" description="Helical" evidence="13">
    <location>
        <begin position="25"/>
        <end position="50"/>
    </location>
</feature>
<keyword evidence="7" id="KW-0479">Metal-binding</keyword>
<comment type="caution">
    <text evidence="15">The sequence shown here is derived from an EMBL/GenBank/DDBJ whole genome shotgun (WGS) entry which is preliminary data.</text>
</comment>
<dbReference type="GO" id="GO:0046872">
    <property type="term" value="F:metal ion binding"/>
    <property type="evidence" value="ECO:0007669"/>
    <property type="project" value="UniProtKB-KW"/>
</dbReference>
<keyword evidence="10 13" id="KW-1133">Transmembrane helix</keyword>
<dbReference type="InterPro" id="IPR052348">
    <property type="entry name" value="Metallopeptidase_M50B"/>
</dbReference>
<dbReference type="GO" id="GO:0006508">
    <property type="term" value="P:proteolysis"/>
    <property type="evidence" value="ECO:0007669"/>
    <property type="project" value="UniProtKB-KW"/>
</dbReference>
<dbReference type="InterPro" id="IPR008915">
    <property type="entry name" value="Peptidase_M50"/>
</dbReference>
<keyword evidence="5" id="KW-0645">Protease</keyword>
<comment type="cofactor">
    <cofactor evidence="1">
        <name>Zn(2+)</name>
        <dbReference type="ChEBI" id="CHEBI:29105"/>
    </cofactor>
</comment>
<keyword evidence="11" id="KW-0482">Metalloprotease</keyword>
<evidence type="ECO:0000256" key="3">
    <source>
        <dbReference type="ARBA" id="ARBA00007931"/>
    </source>
</evidence>
<accession>A0A0G1ID45</accession>
<dbReference type="EMBL" id="LCIN01000007">
    <property type="protein sequence ID" value="KKT57130.1"/>
    <property type="molecule type" value="Genomic_DNA"/>
</dbReference>
<evidence type="ECO:0000256" key="2">
    <source>
        <dbReference type="ARBA" id="ARBA00004651"/>
    </source>
</evidence>
<dbReference type="GO" id="GO:0005886">
    <property type="term" value="C:plasma membrane"/>
    <property type="evidence" value="ECO:0007669"/>
    <property type="project" value="UniProtKB-SubCell"/>
</dbReference>
<feature type="transmembrane region" description="Helical" evidence="13">
    <location>
        <begin position="115"/>
        <end position="136"/>
    </location>
</feature>
<dbReference type="PANTHER" id="PTHR35864">
    <property type="entry name" value="ZINC METALLOPROTEASE MJ0611-RELATED"/>
    <property type="match status" value="1"/>
</dbReference>
<evidence type="ECO:0000259" key="14">
    <source>
        <dbReference type="Pfam" id="PF02163"/>
    </source>
</evidence>
<keyword evidence="8" id="KW-0378">Hydrolase</keyword>
<organism evidence="15 16">
    <name type="scientific">Candidatus Giovannonibacteria bacterium GW2011_GWB1_44_23</name>
    <dbReference type="NCBI Taxonomy" id="1618652"/>
    <lineage>
        <taxon>Bacteria</taxon>
        <taxon>Candidatus Giovannoniibacteriota</taxon>
    </lineage>
</organism>
<dbReference type="Proteomes" id="UP000033977">
    <property type="component" value="Unassembled WGS sequence"/>
</dbReference>
<evidence type="ECO:0000256" key="12">
    <source>
        <dbReference type="ARBA" id="ARBA00023136"/>
    </source>
</evidence>
<evidence type="ECO:0000256" key="1">
    <source>
        <dbReference type="ARBA" id="ARBA00001947"/>
    </source>
</evidence>
<sequence length="230" mass="25458">MQIGHAFAISFYGIINASMNQVLQFIFQIAILILSVIIHEVSHGAVAYALGDSTAKDEGRLTLNPIKHLDLFGSILLPVFTYLMGGFIFGWAKPVPYNPYNLKRPRWLGRISPDALVGAAGPMSNILLAITFGFFIRFGGAYTIFPSAFFQIASFIIFLNLVLAIFNLVPIPPLDGSKVLFAFLPGRAYEVEHFMERYGIILLLIFIFLLSGIIIPIADFLFRIIIGLGV</sequence>
<evidence type="ECO:0000256" key="13">
    <source>
        <dbReference type="SAM" id="Phobius"/>
    </source>
</evidence>
<evidence type="ECO:0000256" key="11">
    <source>
        <dbReference type="ARBA" id="ARBA00023049"/>
    </source>
</evidence>
<evidence type="ECO:0000313" key="15">
    <source>
        <dbReference type="EMBL" id="KKT57130.1"/>
    </source>
</evidence>
<evidence type="ECO:0000256" key="7">
    <source>
        <dbReference type="ARBA" id="ARBA00022723"/>
    </source>
</evidence>
<dbReference type="GO" id="GO:0008237">
    <property type="term" value="F:metallopeptidase activity"/>
    <property type="evidence" value="ECO:0007669"/>
    <property type="project" value="UniProtKB-KW"/>
</dbReference>
<feature type="transmembrane region" description="Helical" evidence="13">
    <location>
        <begin position="71"/>
        <end position="92"/>
    </location>
</feature>
<reference evidence="15 16" key="1">
    <citation type="journal article" date="2015" name="Nature">
        <title>rRNA introns, odd ribosomes, and small enigmatic genomes across a large radiation of phyla.</title>
        <authorList>
            <person name="Brown C.T."/>
            <person name="Hug L.A."/>
            <person name="Thomas B.C."/>
            <person name="Sharon I."/>
            <person name="Castelle C.J."/>
            <person name="Singh A."/>
            <person name="Wilkins M.J."/>
            <person name="Williams K.H."/>
            <person name="Banfield J.F."/>
        </authorList>
    </citation>
    <scope>NUCLEOTIDE SEQUENCE [LARGE SCALE GENOMIC DNA]</scope>
</reference>
<keyword evidence="4" id="KW-1003">Cell membrane</keyword>
<comment type="subcellular location">
    <subcellularLocation>
        <location evidence="2">Cell membrane</location>
        <topology evidence="2">Multi-pass membrane protein</topology>
    </subcellularLocation>
</comment>
<protein>
    <submittedName>
        <fullName evidence="15">Peptidase, M50 family</fullName>
    </submittedName>
</protein>
<evidence type="ECO:0000256" key="8">
    <source>
        <dbReference type="ARBA" id="ARBA00022801"/>
    </source>
</evidence>
<proteinExistence type="inferred from homology"/>
<dbReference type="Pfam" id="PF02163">
    <property type="entry name" value="Peptidase_M50"/>
    <property type="match status" value="1"/>
</dbReference>
<evidence type="ECO:0000256" key="6">
    <source>
        <dbReference type="ARBA" id="ARBA00022692"/>
    </source>
</evidence>
<dbReference type="AlphaFoldDB" id="A0A0G1ID45"/>
<evidence type="ECO:0000256" key="4">
    <source>
        <dbReference type="ARBA" id="ARBA00022475"/>
    </source>
</evidence>
<evidence type="ECO:0000313" key="16">
    <source>
        <dbReference type="Proteomes" id="UP000033977"/>
    </source>
</evidence>
<feature type="transmembrane region" description="Helical" evidence="13">
    <location>
        <begin position="148"/>
        <end position="169"/>
    </location>
</feature>
<keyword evidence="12 13" id="KW-0472">Membrane</keyword>
<dbReference type="CDD" id="cd06158">
    <property type="entry name" value="S2P-M50_like_1"/>
    <property type="match status" value="1"/>
</dbReference>
<keyword evidence="9" id="KW-0862">Zinc</keyword>
<feature type="domain" description="Peptidase M50" evidence="14">
    <location>
        <begin position="149"/>
        <end position="205"/>
    </location>
</feature>